<evidence type="ECO:0000256" key="11">
    <source>
        <dbReference type="ARBA" id="ARBA00023239"/>
    </source>
</evidence>
<evidence type="ECO:0000256" key="3">
    <source>
        <dbReference type="ARBA" id="ARBA00022692"/>
    </source>
</evidence>
<comment type="cofactor">
    <cofactor evidence="1">
        <name>NAD(+)</name>
        <dbReference type="ChEBI" id="CHEBI:57540"/>
    </cofactor>
</comment>
<dbReference type="FunFam" id="3.40.50.720:FF:000065">
    <property type="entry name" value="UDP-glucuronic acid decarboxylase 1"/>
    <property type="match status" value="1"/>
</dbReference>
<dbReference type="EMBL" id="MGEH01000024">
    <property type="protein sequence ID" value="OGL78746.1"/>
    <property type="molecule type" value="Genomic_DNA"/>
</dbReference>
<dbReference type="SUPFAM" id="SSF51735">
    <property type="entry name" value="NAD(P)-binding Rossmann-fold domains"/>
    <property type="match status" value="1"/>
</dbReference>
<accession>A0A1F7UKD5</accession>
<comment type="caution">
    <text evidence="14">The sequence shown here is derived from an EMBL/GenBank/DDBJ whole genome shotgun (WGS) entry which is preliminary data.</text>
</comment>
<organism evidence="14 15">
    <name type="scientific">Candidatus Uhrbacteria bacterium RIFCSPHIGHO2_12_FULL_60_25</name>
    <dbReference type="NCBI Taxonomy" id="1802399"/>
    <lineage>
        <taxon>Bacteria</taxon>
        <taxon>Candidatus Uhriibacteriota</taxon>
    </lineage>
</organism>
<keyword evidence="10" id="KW-0325">Glycoprotein</keyword>
<comment type="subcellular location">
    <subcellularLocation>
        <location evidence="2">Golgi apparatus membrane</location>
        <topology evidence="2">Single-pass type II membrane protein</topology>
    </subcellularLocation>
    <subcellularLocation>
        <location evidence="12">Golgi apparatus</location>
        <location evidence="12">Golgi stack membrane</location>
    </subcellularLocation>
</comment>
<evidence type="ECO:0000256" key="12">
    <source>
        <dbReference type="ARBA" id="ARBA00037859"/>
    </source>
</evidence>
<dbReference type="AlphaFoldDB" id="A0A1F7UKD5"/>
<evidence type="ECO:0000313" key="14">
    <source>
        <dbReference type="EMBL" id="OGL78746.1"/>
    </source>
</evidence>
<feature type="domain" description="NAD-dependent epimerase/dehydratase" evidence="13">
    <location>
        <begin position="12"/>
        <end position="260"/>
    </location>
</feature>
<keyword evidence="7" id="KW-0520">NAD</keyword>
<evidence type="ECO:0000256" key="6">
    <source>
        <dbReference type="ARBA" id="ARBA00022989"/>
    </source>
</evidence>
<keyword evidence="4" id="KW-0210">Decarboxylase</keyword>
<dbReference type="PANTHER" id="PTHR43078:SF6">
    <property type="entry name" value="UDP-GLUCURONIC ACID DECARBOXYLASE 1"/>
    <property type="match status" value="1"/>
</dbReference>
<evidence type="ECO:0000256" key="10">
    <source>
        <dbReference type="ARBA" id="ARBA00023180"/>
    </source>
</evidence>
<proteinExistence type="predicted"/>
<evidence type="ECO:0000256" key="5">
    <source>
        <dbReference type="ARBA" id="ARBA00022968"/>
    </source>
</evidence>
<dbReference type="GO" id="GO:0048040">
    <property type="term" value="F:UDP-glucuronate decarboxylase activity"/>
    <property type="evidence" value="ECO:0007669"/>
    <property type="project" value="TreeGrafter"/>
</dbReference>
<evidence type="ECO:0000256" key="9">
    <source>
        <dbReference type="ARBA" id="ARBA00023136"/>
    </source>
</evidence>
<dbReference type="GO" id="GO:0070403">
    <property type="term" value="F:NAD+ binding"/>
    <property type="evidence" value="ECO:0007669"/>
    <property type="project" value="InterPro"/>
</dbReference>
<keyword evidence="5" id="KW-0735">Signal-anchor</keyword>
<evidence type="ECO:0000256" key="7">
    <source>
        <dbReference type="ARBA" id="ARBA00023027"/>
    </source>
</evidence>
<dbReference type="Gene3D" id="3.40.50.720">
    <property type="entry name" value="NAD(P)-binding Rossmann-like Domain"/>
    <property type="match status" value="1"/>
</dbReference>
<gene>
    <name evidence="14" type="ORF">A3E39_01125</name>
</gene>
<dbReference type="Proteomes" id="UP000176603">
    <property type="component" value="Unassembled WGS sequence"/>
</dbReference>
<dbReference type="InterPro" id="IPR044516">
    <property type="entry name" value="UXS-like"/>
</dbReference>
<evidence type="ECO:0000256" key="1">
    <source>
        <dbReference type="ARBA" id="ARBA00001911"/>
    </source>
</evidence>
<evidence type="ECO:0000256" key="4">
    <source>
        <dbReference type="ARBA" id="ARBA00022793"/>
    </source>
</evidence>
<sequence length="342" mass="38250">MPDKVVFDKKNILVTGGAGFIGSHLCERLLKESRVICIDNFVTSSEANIDLLLKNPDFEFIRHDINVPFDLESFPELARFKLKFQGIQEIYHLAAPTSPKKFDQYKMQTLYTMSIGTKNVMDAAVKYNSKVLFTGSSVVYGPRPTDGRPFQEDEWGTANTLSPRACYDEGKRFAETVVATYGQVHKLETKVARIFRTYGPRTPLFDGHMIPDFILNALDGKPLQIFGDETFRTSLVYVDDVVDGLVKLMKAPADIGPVNLGSDLDMPLVEVAQRILEMTGSKSTISFQPPLLFMTQLGLPSIQKAKEKLSWLPLVSIDDGLKKAIDYTIANKKLLGAFKPKE</sequence>
<reference evidence="14 15" key="1">
    <citation type="journal article" date="2016" name="Nat. Commun.">
        <title>Thousands of microbial genomes shed light on interconnected biogeochemical processes in an aquifer system.</title>
        <authorList>
            <person name="Anantharaman K."/>
            <person name="Brown C.T."/>
            <person name="Hug L.A."/>
            <person name="Sharon I."/>
            <person name="Castelle C.J."/>
            <person name="Probst A.J."/>
            <person name="Thomas B.C."/>
            <person name="Singh A."/>
            <person name="Wilkins M.J."/>
            <person name="Karaoz U."/>
            <person name="Brodie E.L."/>
            <person name="Williams K.H."/>
            <person name="Hubbard S.S."/>
            <person name="Banfield J.F."/>
        </authorList>
    </citation>
    <scope>NUCLEOTIDE SEQUENCE [LARGE SCALE GENOMIC DNA]</scope>
</reference>
<dbReference type="GO" id="GO:0042732">
    <property type="term" value="P:D-xylose metabolic process"/>
    <property type="evidence" value="ECO:0007669"/>
    <property type="project" value="InterPro"/>
</dbReference>
<evidence type="ECO:0000259" key="13">
    <source>
        <dbReference type="Pfam" id="PF01370"/>
    </source>
</evidence>
<keyword evidence="8" id="KW-0333">Golgi apparatus</keyword>
<dbReference type="Pfam" id="PF01370">
    <property type="entry name" value="Epimerase"/>
    <property type="match status" value="1"/>
</dbReference>
<keyword evidence="6" id="KW-1133">Transmembrane helix</keyword>
<dbReference type="InterPro" id="IPR036291">
    <property type="entry name" value="NAD(P)-bd_dom_sf"/>
</dbReference>
<keyword evidence="11" id="KW-0456">Lyase</keyword>
<dbReference type="GO" id="GO:0005737">
    <property type="term" value="C:cytoplasm"/>
    <property type="evidence" value="ECO:0007669"/>
    <property type="project" value="TreeGrafter"/>
</dbReference>
<keyword evidence="9" id="KW-0472">Membrane</keyword>
<dbReference type="STRING" id="1802399.A3E39_01125"/>
<keyword evidence="3" id="KW-0812">Transmembrane</keyword>
<dbReference type="InterPro" id="IPR001509">
    <property type="entry name" value="Epimerase_deHydtase"/>
</dbReference>
<dbReference type="PANTHER" id="PTHR43078">
    <property type="entry name" value="UDP-GLUCURONIC ACID DECARBOXYLASE-RELATED"/>
    <property type="match status" value="1"/>
</dbReference>
<evidence type="ECO:0000313" key="15">
    <source>
        <dbReference type="Proteomes" id="UP000176603"/>
    </source>
</evidence>
<name>A0A1F7UKD5_9BACT</name>
<protein>
    <recommendedName>
        <fullName evidence="13">NAD-dependent epimerase/dehydratase domain-containing protein</fullName>
    </recommendedName>
</protein>
<evidence type="ECO:0000256" key="2">
    <source>
        <dbReference type="ARBA" id="ARBA00004323"/>
    </source>
</evidence>
<evidence type="ECO:0000256" key="8">
    <source>
        <dbReference type="ARBA" id="ARBA00023034"/>
    </source>
</evidence>